<dbReference type="EMBL" id="JACHEK010000006">
    <property type="protein sequence ID" value="MBB6145152.1"/>
    <property type="molecule type" value="Genomic_DNA"/>
</dbReference>
<evidence type="ECO:0008006" key="4">
    <source>
        <dbReference type="Google" id="ProtNLM"/>
    </source>
</evidence>
<feature type="region of interest" description="Disordered" evidence="1">
    <location>
        <begin position="73"/>
        <end position="95"/>
    </location>
</feature>
<proteinExistence type="predicted"/>
<name>A0A841JUT9_9BACT</name>
<comment type="caution">
    <text evidence="2">The sequence shown here is derived from an EMBL/GenBank/DDBJ whole genome shotgun (WGS) entry which is preliminary data.</text>
</comment>
<evidence type="ECO:0000256" key="1">
    <source>
        <dbReference type="SAM" id="MobiDB-lite"/>
    </source>
</evidence>
<keyword evidence="3" id="KW-1185">Reference proteome</keyword>
<accession>A0A841JUT9</accession>
<dbReference type="OrthoDB" id="122365at2"/>
<feature type="compositionally biased region" description="Low complexity" evidence="1">
    <location>
        <begin position="83"/>
        <end position="95"/>
    </location>
</feature>
<organism evidence="2 3">
    <name type="scientific">Silvibacterium bohemicum</name>
    <dbReference type="NCBI Taxonomy" id="1577686"/>
    <lineage>
        <taxon>Bacteria</taxon>
        <taxon>Pseudomonadati</taxon>
        <taxon>Acidobacteriota</taxon>
        <taxon>Terriglobia</taxon>
        <taxon>Terriglobales</taxon>
        <taxon>Acidobacteriaceae</taxon>
        <taxon>Silvibacterium</taxon>
    </lineage>
</organism>
<sequence>MTQLEVLYRYEQHPTEAAMLALGNAREVYGVRRIHIDKEWKTILVEYDATRLNKQVVSQLLRRAGVDLVEEMPLIPPQPPAETPATSAAPAAPAK</sequence>
<evidence type="ECO:0000313" key="3">
    <source>
        <dbReference type="Proteomes" id="UP000538666"/>
    </source>
</evidence>
<evidence type="ECO:0000313" key="2">
    <source>
        <dbReference type="EMBL" id="MBB6145152.1"/>
    </source>
</evidence>
<dbReference type="RefSeq" id="WP_050061723.1">
    <property type="nucleotide sequence ID" value="NZ_JACHEK010000006.1"/>
</dbReference>
<protein>
    <recommendedName>
        <fullName evidence="4">HMA domain-containing protein</fullName>
    </recommendedName>
</protein>
<reference evidence="2 3" key="1">
    <citation type="submission" date="2020-08" db="EMBL/GenBank/DDBJ databases">
        <title>Genomic Encyclopedia of Type Strains, Phase IV (KMG-IV): sequencing the most valuable type-strain genomes for metagenomic binning, comparative biology and taxonomic classification.</title>
        <authorList>
            <person name="Goeker M."/>
        </authorList>
    </citation>
    <scope>NUCLEOTIDE SEQUENCE [LARGE SCALE GENOMIC DNA]</scope>
    <source>
        <strain evidence="2 3">DSM 103733</strain>
    </source>
</reference>
<dbReference type="Proteomes" id="UP000538666">
    <property type="component" value="Unassembled WGS sequence"/>
</dbReference>
<gene>
    <name evidence="2" type="ORF">HNQ77_003110</name>
</gene>
<dbReference type="AlphaFoldDB" id="A0A841JUT9"/>